<dbReference type="EMBL" id="GEMB01006887">
    <property type="protein sequence ID" value="JAR96475.1"/>
    <property type="molecule type" value="Transcribed_RNA"/>
</dbReference>
<reference evidence="1" key="1">
    <citation type="submission" date="2016-04" db="EMBL/GenBank/DDBJ databases">
        <authorList>
            <person name="Calderon-Fernandez G.M.Sr."/>
        </authorList>
    </citation>
    <scope>NUCLEOTIDE SEQUENCE</scope>
    <source>
        <strain evidence="1">Int1</strain>
        <tissue evidence="1">Integument</tissue>
    </source>
</reference>
<sequence length="85" mass="9769">REVTTFSLHVKFKCLGIEYWVNHTSANQRLKNQKPFLQKAQELLTKYNLDSEGRVPFLKFNEGSAFNLAVGQLSLLHHTLRSALP</sequence>
<organism evidence="1">
    <name type="scientific">Triatoma infestans</name>
    <name type="common">Assassin bug</name>
    <dbReference type="NCBI Taxonomy" id="30076"/>
    <lineage>
        <taxon>Eukaryota</taxon>
        <taxon>Metazoa</taxon>
        <taxon>Ecdysozoa</taxon>
        <taxon>Arthropoda</taxon>
        <taxon>Hexapoda</taxon>
        <taxon>Insecta</taxon>
        <taxon>Pterygota</taxon>
        <taxon>Neoptera</taxon>
        <taxon>Paraneoptera</taxon>
        <taxon>Hemiptera</taxon>
        <taxon>Heteroptera</taxon>
        <taxon>Panheteroptera</taxon>
        <taxon>Cimicomorpha</taxon>
        <taxon>Reduviidae</taxon>
        <taxon>Triatominae</taxon>
        <taxon>Triatoma</taxon>
    </lineage>
</organism>
<proteinExistence type="predicted"/>
<dbReference type="AlphaFoldDB" id="A0A161MAK9"/>
<evidence type="ECO:0000313" key="1">
    <source>
        <dbReference type="EMBL" id="JAR96475.1"/>
    </source>
</evidence>
<protein>
    <submittedName>
        <fullName evidence="1">Ribonuclease h-like protein</fullName>
    </submittedName>
</protein>
<name>A0A161MAK9_TRIIF</name>
<reference evidence="1" key="2">
    <citation type="journal article" date="2017" name="J. Med. Entomol.">
        <title>Transcriptome Analysis of the Triatoma infestans (Hemiptera: Reduviidae) Integument.</title>
        <authorList>
            <person name="Calderon-Fernandez G.M."/>
            <person name="Moriconi D.E."/>
            <person name="Dulbecco A.B."/>
            <person name="Juarez M.P."/>
        </authorList>
    </citation>
    <scope>NUCLEOTIDE SEQUENCE</scope>
    <source>
        <strain evidence="1">Int1</strain>
        <tissue evidence="1">Integument</tissue>
    </source>
</reference>
<feature type="non-terminal residue" evidence="1">
    <location>
        <position position="1"/>
    </location>
</feature>
<accession>A0A161MAK9</accession>